<proteinExistence type="predicted"/>
<name>A0A645AYU8_9ZZZZ</name>
<evidence type="ECO:0000256" key="1">
    <source>
        <dbReference type="SAM" id="MobiDB-lite"/>
    </source>
</evidence>
<sequence length="128" mass="13833">MHVVAELRTHDHVVGADHRGVRFHENQRLGRHFAIELGGMGRIVLADRKNLAARDDRGEQPGVVQGDSFTGVVDRTGERITVDHRDGVGELAFIGLQLDDSETRVSTGNSKTSNTHDGSLLANGIGSD</sequence>
<dbReference type="AlphaFoldDB" id="A0A645AYU8"/>
<evidence type="ECO:0000313" key="2">
    <source>
        <dbReference type="EMBL" id="MPM56073.1"/>
    </source>
</evidence>
<dbReference type="EMBL" id="VSSQ01015567">
    <property type="protein sequence ID" value="MPM56073.1"/>
    <property type="molecule type" value="Genomic_DNA"/>
</dbReference>
<feature type="compositionally biased region" description="Polar residues" evidence="1">
    <location>
        <begin position="104"/>
        <end position="117"/>
    </location>
</feature>
<comment type="caution">
    <text evidence="2">The sequence shown here is derived from an EMBL/GenBank/DDBJ whole genome shotgun (WGS) entry which is preliminary data.</text>
</comment>
<gene>
    <name evidence="2" type="ORF">SDC9_102872</name>
</gene>
<organism evidence="2">
    <name type="scientific">bioreactor metagenome</name>
    <dbReference type="NCBI Taxonomy" id="1076179"/>
    <lineage>
        <taxon>unclassified sequences</taxon>
        <taxon>metagenomes</taxon>
        <taxon>ecological metagenomes</taxon>
    </lineage>
</organism>
<reference evidence="2" key="1">
    <citation type="submission" date="2019-08" db="EMBL/GenBank/DDBJ databases">
        <authorList>
            <person name="Kucharzyk K."/>
            <person name="Murdoch R.W."/>
            <person name="Higgins S."/>
            <person name="Loffler F."/>
        </authorList>
    </citation>
    <scope>NUCLEOTIDE SEQUENCE</scope>
</reference>
<feature type="region of interest" description="Disordered" evidence="1">
    <location>
        <begin position="102"/>
        <end position="128"/>
    </location>
</feature>
<protein>
    <submittedName>
        <fullName evidence="2">Uncharacterized protein</fullName>
    </submittedName>
</protein>
<accession>A0A645AYU8</accession>